<dbReference type="NCBIfam" id="TIGR00229">
    <property type="entry name" value="sensory_box"/>
    <property type="match status" value="1"/>
</dbReference>
<feature type="transmembrane region" description="Helical" evidence="9">
    <location>
        <begin position="63"/>
        <end position="86"/>
    </location>
</feature>
<dbReference type="SMART" id="SM00387">
    <property type="entry name" value="HATPase_c"/>
    <property type="match status" value="1"/>
</dbReference>
<accession>A0A9X1IGG5</accession>
<keyword evidence="14" id="KW-1185">Reference proteome</keyword>
<evidence type="ECO:0000256" key="7">
    <source>
        <dbReference type="ARBA" id="ARBA00022840"/>
    </source>
</evidence>
<dbReference type="InterPro" id="IPR005467">
    <property type="entry name" value="His_kinase_dom"/>
</dbReference>
<dbReference type="Pfam" id="PF02518">
    <property type="entry name" value="HATPase_c"/>
    <property type="match status" value="1"/>
</dbReference>
<dbReference type="Gene3D" id="1.10.287.130">
    <property type="match status" value="1"/>
</dbReference>
<dbReference type="PANTHER" id="PTHR43065">
    <property type="entry name" value="SENSOR HISTIDINE KINASE"/>
    <property type="match status" value="1"/>
</dbReference>
<dbReference type="SUPFAM" id="SSF55785">
    <property type="entry name" value="PYP-like sensor domain (PAS domain)"/>
    <property type="match status" value="1"/>
</dbReference>
<dbReference type="PROSITE" id="PS50113">
    <property type="entry name" value="PAC"/>
    <property type="match status" value="1"/>
</dbReference>
<dbReference type="SMART" id="SM00091">
    <property type="entry name" value="PAS"/>
    <property type="match status" value="1"/>
</dbReference>
<protein>
    <recommendedName>
        <fullName evidence="2">histidine kinase</fullName>
        <ecNumber evidence="2">2.7.13.3</ecNumber>
    </recommendedName>
</protein>
<dbReference type="CDD" id="cd00082">
    <property type="entry name" value="HisKA"/>
    <property type="match status" value="1"/>
</dbReference>
<evidence type="ECO:0000256" key="2">
    <source>
        <dbReference type="ARBA" id="ARBA00012438"/>
    </source>
</evidence>
<sequence length="528" mass="56311">MPSLAALFDTEALAPHGVCLLWRPELLWLHVISDALTGLAYWSIPVVLLVIALRRRDLMYPWAIELFALFILACGATHFMGIWTLWNPDYGLQGAVKAVTALVSVATAIALWPLLPRVLAWPSSAALAEANARLTREVAERREAEQRALSSEARLAGFFEHLGDALFVVRAASGGFAFETVNPAFCRMFGAARDAIEGAGPAQLLAPEPAAELEREFAACLADGRTRDWESTTAGPEGQRHWHTVLVPLPADADGTVRLLGSLRDVTELRRLQADLVETARRATIGAMCAGVAHEMSQPVNIIGLWADRARATLDAAAARPRRAMEVVLDQTRRLGALLERMRELARDGAPDAEPFDAATAVSAAVEVARRAWALDRIEVTLEPHAEAPVRGRPAQLEQAVLHLLENARDAVLTRRRREPEAPARIAVSIAAGATPGSVTIAVRDTGGGVPTAIAPRMLEPFVTSKDPGQGTGLGLPLAVGIARGMGGRLAWANWAEGRPEAGAVFRLILPLAEPGPAAAATAAGQAA</sequence>
<evidence type="ECO:0000259" key="11">
    <source>
        <dbReference type="PROSITE" id="PS50112"/>
    </source>
</evidence>
<keyword evidence="5" id="KW-0547">Nucleotide-binding</keyword>
<gene>
    <name evidence="13" type="ORF">LHA35_20490</name>
</gene>
<dbReference type="Pfam" id="PF08448">
    <property type="entry name" value="PAS_4"/>
    <property type="match status" value="1"/>
</dbReference>
<evidence type="ECO:0000259" key="10">
    <source>
        <dbReference type="PROSITE" id="PS50109"/>
    </source>
</evidence>
<dbReference type="InterPro" id="IPR003661">
    <property type="entry name" value="HisK_dim/P_dom"/>
</dbReference>
<dbReference type="SUPFAM" id="SSF55874">
    <property type="entry name" value="ATPase domain of HSP90 chaperone/DNA topoisomerase II/histidine kinase"/>
    <property type="match status" value="1"/>
</dbReference>
<comment type="catalytic activity">
    <reaction evidence="1">
        <text>ATP + protein L-histidine = ADP + protein N-phospho-L-histidine.</text>
        <dbReference type="EC" id="2.7.13.3"/>
    </reaction>
</comment>
<dbReference type="SMART" id="SM00388">
    <property type="entry name" value="HisKA"/>
    <property type="match status" value="1"/>
</dbReference>
<dbReference type="InterPro" id="IPR035965">
    <property type="entry name" value="PAS-like_dom_sf"/>
</dbReference>
<evidence type="ECO:0000313" key="14">
    <source>
        <dbReference type="Proteomes" id="UP001139311"/>
    </source>
</evidence>
<keyword evidence="3" id="KW-0597">Phosphoprotein</keyword>
<dbReference type="InterPro" id="IPR003594">
    <property type="entry name" value="HATPase_dom"/>
</dbReference>
<evidence type="ECO:0000313" key="13">
    <source>
        <dbReference type="EMBL" id="MCB4824112.1"/>
    </source>
</evidence>
<keyword evidence="9" id="KW-0472">Membrane</keyword>
<keyword evidence="7" id="KW-0067">ATP-binding</keyword>
<feature type="domain" description="Histidine kinase" evidence="10">
    <location>
        <begin position="291"/>
        <end position="514"/>
    </location>
</feature>
<dbReference type="InterPro" id="IPR004358">
    <property type="entry name" value="Sig_transdc_His_kin-like_C"/>
</dbReference>
<dbReference type="Gene3D" id="3.30.450.20">
    <property type="entry name" value="PAS domain"/>
    <property type="match status" value="1"/>
</dbReference>
<dbReference type="PRINTS" id="PR00344">
    <property type="entry name" value="BCTRLSENSOR"/>
</dbReference>
<feature type="domain" description="PAS" evidence="11">
    <location>
        <begin position="151"/>
        <end position="224"/>
    </location>
</feature>
<dbReference type="RefSeq" id="WP_226611659.1">
    <property type="nucleotide sequence ID" value="NZ_JAJAQI010000037.1"/>
</dbReference>
<dbReference type="GO" id="GO:0000155">
    <property type="term" value="F:phosphorelay sensor kinase activity"/>
    <property type="evidence" value="ECO:0007669"/>
    <property type="project" value="InterPro"/>
</dbReference>
<keyword evidence="9" id="KW-0812">Transmembrane</keyword>
<proteinExistence type="predicted"/>
<dbReference type="PANTHER" id="PTHR43065:SF46">
    <property type="entry name" value="C4-DICARBOXYLATE TRANSPORT SENSOR PROTEIN DCTB"/>
    <property type="match status" value="1"/>
</dbReference>
<dbReference type="Pfam" id="PF00512">
    <property type="entry name" value="HisKA"/>
    <property type="match status" value="1"/>
</dbReference>
<dbReference type="InterPro" id="IPR036890">
    <property type="entry name" value="HATPase_C_sf"/>
</dbReference>
<dbReference type="CDD" id="cd00130">
    <property type="entry name" value="PAS"/>
    <property type="match status" value="1"/>
</dbReference>
<dbReference type="Gene3D" id="3.30.565.10">
    <property type="entry name" value="Histidine kinase-like ATPase, C-terminal domain"/>
    <property type="match status" value="1"/>
</dbReference>
<evidence type="ECO:0000256" key="9">
    <source>
        <dbReference type="SAM" id="Phobius"/>
    </source>
</evidence>
<keyword evidence="9" id="KW-1133">Transmembrane helix</keyword>
<feature type="transmembrane region" description="Helical" evidence="9">
    <location>
        <begin position="27"/>
        <end position="51"/>
    </location>
</feature>
<keyword evidence="4" id="KW-0808">Transferase</keyword>
<feature type="domain" description="PAC" evidence="12">
    <location>
        <begin position="227"/>
        <end position="278"/>
    </location>
</feature>
<evidence type="ECO:0000256" key="3">
    <source>
        <dbReference type="ARBA" id="ARBA00022553"/>
    </source>
</evidence>
<name>A0A9X1IGG5_9PROT</name>
<dbReference type="Pfam" id="PF25487">
    <property type="entry name" value="ETR1_N"/>
    <property type="match status" value="1"/>
</dbReference>
<dbReference type="InterPro" id="IPR013656">
    <property type="entry name" value="PAS_4"/>
</dbReference>
<dbReference type="InterPro" id="IPR036097">
    <property type="entry name" value="HisK_dim/P_sf"/>
</dbReference>
<evidence type="ECO:0000256" key="6">
    <source>
        <dbReference type="ARBA" id="ARBA00022777"/>
    </source>
</evidence>
<dbReference type="GO" id="GO:0005524">
    <property type="term" value="F:ATP binding"/>
    <property type="evidence" value="ECO:0007669"/>
    <property type="project" value="UniProtKB-KW"/>
</dbReference>
<keyword evidence="6" id="KW-0418">Kinase</keyword>
<dbReference type="InterPro" id="IPR000014">
    <property type="entry name" value="PAS"/>
</dbReference>
<evidence type="ECO:0000256" key="8">
    <source>
        <dbReference type="ARBA" id="ARBA00023012"/>
    </source>
</evidence>
<dbReference type="InterPro" id="IPR000700">
    <property type="entry name" value="PAS-assoc_C"/>
</dbReference>
<evidence type="ECO:0000256" key="1">
    <source>
        <dbReference type="ARBA" id="ARBA00000085"/>
    </source>
</evidence>
<dbReference type="AlphaFoldDB" id="A0A9X1IGG5"/>
<keyword evidence="8" id="KW-0902">Two-component regulatory system</keyword>
<evidence type="ECO:0000256" key="4">
    <source>
        <dbReference type="ARBA" id="ARBA00022679"/>
    </source>
</evidence>
<dbReference type="PROSITE" id="PS50112">
    <property type="entry name" value="PAS"/>
    <property type="match status" value="1"/>
</dbReference>
<dbReference type="SUPFAM" id="SSF47384">
    <property type="entry name" value="Homodimeric domain of signal transducing histidine kinase"/>
    <property type="match status" value="1"/>
</dbReference>
<comment type="caution">
    <text evidence="13">The sequence shown here is derived from an EMBL/GenBank/DDBJ whole genome shotgun (WGS) entry which is preliminary data.</text>
</comment>
<dbReference type="EMBL" id="JAJAQI010000037">
    <property type="protein sequence ID" value="MCB4824112.1"/>
    <property type="molecule type" value="Genomic_DNA"/>
</dbReference>
<dbReference type="InterPro" id="IPR058544">
    <property type="entry name" value="ETR1_N"/>
</dbReference>
<evidence type="ECO:0000256" key="5">
    <source>
        <dbReference type="ARBA" id="ARBA00022741"/>
    </source>
</evidence>
<reference evidence="13" key="1">
    <citation type="submission" date="2021-10" db="EMBL/GenBank/DDBJ databases">
        <title>Roseicella aerolatum sp. nov., isolated from aerosols of e-waste dismantling site.</title>
        <authorList>
            <person name="Qin T."/>
        </authorList>
    </citation>
    <scope>NUCLEOTIDE SEQUENCE</scope>
    <source>
        <strain evidence="13">GB24</strain>
    </source>
</reference>
<dbReference type="PROSITE" id="PS50109">
    <property type="entry name" value="HIS_KIN"/>
    <property type="match status" value="1"/>
</dbReference>
<organism evidence="13 14">
    <name type="scientific">Roseicella aerolata</name>
    <dbReference type="NCBI Taxonomy" id="2883479"/>
    <lineage>
        <taxon>Bacteria</taxon>
        <taxon>Pseudomonadati</taxon>
        <taxon>Pseudomonadota</taxon>
        <taxon>Alphaproteobacteria</taxon>
        <taxon>Acetobacterales</taxon>
        <taxon>Roseomonadaceae</taxon>
        <taxon>Roseicella</taxon>
    </lineage>
</organism>
<dbReference type="Proteomes" id="UP001139311">
    <property type="component" value="Unassembled WGS sequence"/>
</dbReference>
<dbReference type="EC" id="2.7.13.3" evidence="2"/>
<evidence type="ECO:0000259" key="12">
    <source>
        <dbReference type="PROSITE" id="PS50113"/>
    </source>
</evidence>